<name>A0ACC2NU06_9HYME</name>
<keyword evidence="2" id="KW-1185">Reference proteome</keyword>
<organism evidence="1 2">
    <name type="scientific">Eretmocerus hayati</name>
    <dbReference type="NCBI Taxonomy" id="131215"/>
    <lineage>
        <taxon>Eukaryota</taxon>
        <taxon>Metazoa</taxon>
        <taxon>Ecdysozoa</taxon>
        <taxon>Arthropoda</taxon>
        <taxon>Hexapoda</taxon>
        <taxon>Insecta</taxon>
        <taxon>Pterygota</taxon>
        <taxon>Neoptera</taxon>
        <taxon>Endopterygota</taxon>
        <taxon>Hymenoptera</taxon>
        <taxon>Apocrita</taxon>
        <taxon>Proctotrupomorpha</taxon>
        <taxon>Chalcidoidea</taxon>
        <taxon>Aphelinidae</taxon>
        <taxon>Aphelininae</taxon>
        <taxon>Eretmocerus</taxon>
    </lineage>
</organism>
<proteinExistence type="predicted"/>
<reference evidence="1" key="1">
    <citation type="submission" date="2023-04" db="EMBL/GenBank/DDBJ databases">
        <title>A chromosome-level genome assembly of the parasitoid wasp Eretmocerus hayati.</title>
        <authorList>
            <person name="Zhong Y."/>
            <person name="Liu S."/>
            <person name="Liu Y."/>
        </authorList>
    </citation>
    <scope>NUCLEOTIDE SEQUENCE</scope>
    <source>
        <strain evidence="1">ZJU_SS_LIU_2023</strain>
    </source>
</reference>
<evidence type="ECO:0000313" key="1">
    <source>
        <dbReference type="EMBL" id="KAJ8673804.1"/>
    </source>
</evidence>
<dbReference type="Proteomes" id="UP001239111">
    <property type="component" value="Chromosome 3"/>
</dbReference>
<evidence type="ECO:0000313" key="2">
    <source>
        <dbReference type="Proteomes" id="UP001239111"/>
    </source>
</evidence>
<protein>
    <submittedName>
        <fullName evidence="1">Uncharacterized protein</fullName>
    </submittedName>
</protein>
<sequence length="606" mass="67403">MDPGRYDGAQCGDPFVSGPLLNTNVCGPYISQCALFLALLDSIIRKNPSVDKFVQPIEPVKYPSLFYDFIVVGGGNAGAVVAGRLSEITKWKVLLIEAGPDEPESMYIPSNYAVYAESPLDWNYKTTNEENACLLTNGMCKWPRGKNLGGTSSHHGMAYHRGNAKDYERWVQMGNEGWSYDEVLPYFKKSEDNREIHRVGDKYHGTGGVLPVERFPWQPPFAWDILKAGEEMGYGVTEDMVGEKITGFTIAQTISDKGVRISSAGSYLRPVKHRRNLHILLNSQVTKVIFVGKRAIGVRYIKDGKLHRVFAKREIILSGGAINSPHILLLSGIGPKNQLKSYNIPLVHNLPGVGENLHNHVSFALNFTLIDDRELNQAISPTQMYLHNQTGPLSSTGLAQVTAVLASKYTTPDDPDLQIFFAGYMANCKNRDTSALRFIQMIPVNLHAKSRGYLRLASSNPLDAPTICSQDLQDPQDIAVICEGVNVVLSLLEAPTMKRLKLTLTSEPLHECSHHEFKSYDYWHCAIRYDTRTENHQAGSCKMGPKSDPMAVVDSRFRVHGLQRLRVIDAASMPLMVSGNPSAAITMMGERGSDFIKEEYNELRNK</sequence>
<gene>
    <name evidence="1" type="ORF">QAD02_005066</name>
</gene>
<accession>A0ACC2NU06</accession>
<comment type="caution">
    <text evidence="1">The sequence shown here is derived from an EMBL/GenBank/DDBJ whole genome shotgun (WGS) entry which is preliminary data.</text>
</comment>
<dbReference type="EMBL" id="CM056743">
    <property type="protein sequence ID" value="KAJ8673804.1"/>
    <property type="molecule type" value="Genomic_DNA"/>
</dbReference>